<evidence type="ECO:0000259" key="3">
    <source>
        <dbReference type="Pfam" id="PF14493"/>
    </source>
</evidence>
<accession>A0A0J5T2F2</accession>
<dbReference type="InterPro" id="IPR016032">
    <property type="entry name" value="Sig_transdc_resp-reg_C-effctor"/>
</dbReference>
<evidence type="ECO:0000313" key="5">
    <source>
        <dbReference type="Proteomes" id="UP000076510"/>
    </source>
</evidence>
<reference evidence="5" key="1">
    <citation type="submission" date="2016-01" db="EMBL/GenBank/DDBJ databases">
        <title>Whole genome sequencing of Bhargavaea cecembensis T14.</title>
        <authorList>
            <person name="Hong K.W."/>
        </authorList>
    </citation>
    <scope>NUCLEOTIDE SEQUENCE [LARGE SCALE GENOMIC DNA]</scope>
    <source>
        <strain evidence="5">M19</strain>
    </source>
</reference>
<dbReference type="GO" id="GO:0003677">
    <property type="term" value="F:DNA binding"/>
    <property type="evidence" value="ECO:0007669"/>
    <property type="project" value="InterPro"/>
</dbReference>
<proteinExistence type="predicted"/>
<keyword evidence="1" id="KW-0805">Transcription regulation</keyword>
<dbReference type="Proteomes" id="UP000076510">
    <property type="component" value="Unassembled WGS sequence"/>
</dbReference>
<dbReference type="InterPro" id="IPR008308">
    <property type="entry name" value="YpbB-like"/>
</dbReference>
<dbReference type="PIRSF" id="PIRSF021350">
    <property type="entry name" value="UCP021350"/>
    <property type="match status" value="1"/>
</dbReference>
<gene>
    <name evidence="4" type="ORF">AV649_05525</name>
</gene>
<name>A0A0J5T2F2_9BACI</name>
<protein>
    <recommendedName>
        <fullName evidence="3">Helicase Helix-turn-helix domain-containing protein</fullName>
    </recommendedName>
</protein>
<dbReference type="OrthoDB" id="2354672at2"/>
<keyword evidence="2" id="KW-0804">Transcription</keyword>
<evidence type="ECO:0000313" key="4">
    <source>
        <dbReference type="EMBL" id="KZE45635.1"/>
    </source>
</evidence>
<organism evidence="4 5">
    <name type="scientific">Rossellomorea marisflavi</name>
    <dbReference type="NCBI Taxonomy" id="189381"/>
    <lineage>
        <taxon>Bacteria</taxon>
        <taxon>Bacillati</taxon>
        <taxon>Bacillota</taxon>
        <taxon>Bacilli</taxon>
        <taxon>Bacillales</taxon>
        <taxon>Bacillaceae</taxon>
        <taxon>Rossellomorea</taxon>
    </lineage>
</organism>
<dbReference type="InterPro" id="IPR029491">
    <property type="entry name" value="Helicase_HTH"/>
</dbReference>
<dbReference type="SUPFAM" id="SSF46894">
    <property type="entry name" value="C-terminal effector domain of the bipartite response regulators"/>
    <property type="match status" value="1"/>
</dbReference>
<dbReference type="GO" id="GO:0006355">
    <property type="term" value="P:regulation of DNA-templated transcription"/>
    <property type="evidence" value="ECO:0007669"/>
    <property type="project" value="InterPro"/>
</dbReference>
<sequence length="350" mass="40347">MTYLHYLILDSLERLGEERSVYSVYHIIKGKKSSQSIQDAHLFGLQALFLSLPKLKRDYFDRCIAELQEEGSITLSDDNRARLTRSGEEGVASYFQEKPYPAHMDGLKHGDQAILLWKRLSLLVQVLSNARMNETSYFPVQRDRKVQDWLKGFIRKQGKTEVLSAKLFEELYTLLSQTTSGEDPGILVQRLTGYRDYGTTEGQSADRFGVDREEYRFRFLNLLHFIIARAKHDAGAYPIVYSIIEENEHIQPLTASTKKTLELFQKGMPVEEIARIRELKVNTIEDHLIEIILTLHDFPVTSFIEEGVYEEVLGVLAELKTKRLKPIKERFPELSYFQIRAVIAKAGETP</sequence>
<dbReference type="EMBL" id="LQQY01000034">
    <property type="protein sequence ID" value="KZE45635.1"/>
    <property type="molecule type" value="Genomic_DNA"/>
</dbReference>
<feature type="domain" description="Helicase Helix-turn-helix" evidence="3">
    <location>
        <begin position="256"/>
        <end position="343"/>
    </location>
</feature>
<evidence type="ECO:0000256" key="1">
    <source>
        <dbReference type="ARBA" id="ARBA00023015"/>
    </source>
</evidence>
<dbReference type="PATRIC" id="fig|189381.10.peg.2033"/>
<evidence type="ECO:0000256" key="2">
    <source>
        <dbReference type="ARBA" id="ARBA00023163"/>
    </source>
</evidence>
<dbReference type="Pfam" id="PF14493">
    <property type="entry name" value="HTH_40"/>
    <property type="match status" value="1"/>
</dbReference>
<dbReference type="RefSeq" id="WP_048005916.1">
    <property type="nucleotide sequence ID" value="NZ_CP085398.1"/>
</dbReference>
<comment type="caution">
    <text evidence="4">The sequence shown here is derived from an EMBL/GenBank/DDBJ whole genome shotgun (WGS) entry which is preliminary data.</text>
</comment>
<dbReference type="AlphaFoldDB" id="A0A0J5T2F2"/>